<dbReference type="Pfam" id="PF12729">
    <property type="entry name" value="4HB_MCP_1"/>
    <property type="match status" value="1"/>
</dbReference>
<dbReference type="RefSeq" id="WP_166284385.1">
    <property type="nucleotide sequence ID" value="NZ_JAANNP010000068.1"/>
</dbReference>
<evidence type="ECO:0000313" key="4">
    <source>
        <dbReference type="Proteomes" id="UP000800981"/>
    </source>
</evidence>
<keyword evidence="1" id="KW-0812">Transmembrane</keyword>
<evidence type="ECO:0000313" key="3">
    <source>
        <dbReference type="EMBL" id="NHC15902.1"/>
    </source>
</evidence>
<organism evidence="3 4">
    <name type="scientific">Motilibacter deserti</name>
    <dbReference type="NCBI Taxonomy" id="2714956"/>
    <lineage>
        <taxon>Bacteria</taxon>
        <taxon>Bacillati</taxon>
        <taxon>Actinomycetota</taxon>
        <taxon>Actinomycetes</taxon>
        <taxon>Motilibacterales</taxon>
        <taxon>Motilibacteraceae</taxon>
        <taxon>Motilibacter</taxon>
    </lineage>
</organism>
<keyword evidence="1" id="KW-1133">Transmembrane helix</keyword>
<dbReference type="EMBL" id="JAANNP010000068">
    <property type="protein sequence ID" value="NHC15902.1"/>
    <property type="molecule type" value="Genomic_DNA"/>
</dbReference>
<protein>
    <recommendedName>
        <fullName evidence="2">Chemotaxis methyl-accepting receptor HlyB-like 4HB MCP domain-containing protein</fullName>
    </recommendedName>
</protein>
<feature type="non-terminal residue" evidence="3">
    <location>
        <position position="171"/>
    </location>
</feature>
<evidence type="ECO:0000256" key="1">
    <source>
        <dbReference type="SAM" id="Phobius"/>
    </source>
</evidence>
<reference evidence="3 4" key="1">
    <citation type="submission" date="2020-03" db="EMBL/GenBank/DDBJ databases">
        <title>Two novel Motilibacter sp.</title>
        <authorList>
            <person name="Liu S."/>
        </authorList>
    </citation>
    <scope>NUCLEOTIDE SEQUENCE [LARGE SCALE GENOMIC DNA]</scope>
    <source>
        <strain evidence="3 4">E257</strain>
    </source>
</reference>
<name>A0ABX0H2E1_9ACTN</name>
<gene>
    <name evidence="3" type="ORF">G9H71_19140</name>
</gene>
<evidence type="ECO:0000259" key="2">
    <source>
        <dbReference type="Pfam" id="PF12729"/>
    </source>
</evidence>
<accession>A0ABX0H2E1</accession>
<sequence>MTTRAADREARTKTGRTGWFTNLRVGAKILTALGVLGLVAVVVGTLGITQAQNLRDRGESMFDENVKPLNTLGATLRGFQAARARLLEYGVATPETRKLLLEELEEKKAAVEEGIAEYQKTTTEQATLDTFVTNYQLMLDKATSELFPIADKGDVAGFADYYRNDLLPTVS</sequence>
<feature type="domain" description="Chemotaxis methyl-accepting receptor HlyB-like 4HB MCP" evidence="2">
    <location>
        <begin position="22"/>
        <end position="164"/>
    </location>
</feature>
<dbReference type="InterPro" id="IPR024478">
    <property type="entry name" value="HlyB_4HB_MCP"/>
</dbReference>
<comment type="caution">
    <text evidence="3">The sequence shown here is derived from an EMBL/GenBank/DDBJ whole genome shotgun (WGS) entry which is preliminary data.</text>
</comment>
<keyword evidence="1" id="KW-0472">Membrane</keyword>
<feature type="transmembrane region" description="Helical" evidence="1">
    <location>
        <begin position="29"/>
        <end position="48"/>
    </location>
</feature>
<proteinExistence type="predicted"/>
<keyword evidence="4" id="KW-1185">Reference proteome</keyword>
<dbReference type="Proteomes" id="UP000800981">
    <property type="component" value="Unassembled WGS sequence"/>
</dbReference>